<dbReference type="PANTHER" id="PTHR11035">
    <property type="entry name" value="VERY-LONG-CHAIN (3R)-3-HYDROXYACYL-COA DEHYDRATASE"/>
    <property type="match status" value="1"/>
</dbReference>
<evidence type="ECO:0000256" key="14">
    <source>
        <dbReference type="RuleBase" id="RU363109"/>
    </source>
</evidence>
<keyword evidence="6 14" id="KW-0812">Transmembrane</keyword>
<comment type="caution">
    <text evidence="15">The sequence shown here is derived from an EMBL/GenBank/DDBJ whole genome shotgun (WGS) entry which is preliminary data.</text>
</comment>
<feature type="transmembrane region" description="Helical" evidence="14">
    <location>
        <begin position="66"/>
        <end position="83"/>
    </location>
</feature>
<dbReference type="InterPro" id="IPR007482">
    <property type="entry name" value="Tyr_Pase-like_PTPLA"/>
</dbReference>
<feature type="transmembrane region" description="Helical" evidence="14">
    <location>
        <begin position="182"/>
        <end position="201"/>
    </location>
</feature>
<keyword evidence="5 14" id="KW-0444">Lipid biosynthesis</keyword>
<evidence type="ECO:0000313" key="15">
    <source>
        <dbReference type="EMBL" id="TKX24895.1"/>
    </source>
</evidence>
<evidence type="ECO:0000256" key="2">
    <source>
        <dbReference type="ARBA" id="ARBA00005194"/>
    </source>
</evidence>
<gene>
    <name evidence="15" type="ORF">C1H76_2848</name>
</gene>
<proteinExistence type="inferred from homology"/>
<reference evidence="15 16" key="1">
    <citation type="submission" date="2018-02" db="EMBL/GenBank/DDBJ databases">
        <title>Draft genome sequences of Elsinoe sp., causing black scab on jojoba.</title>
        <authorList>
            <person name="Stodart B."/>
            <person name="Jeffress S."/>
            <person name="Ash G."/>
            <person name="Arun Chinnappa K."/>
        </authorList>
    </citation>
    <scope>NUCLEOTIDE SEQUENCE [LARGE SCALE GENOMIC DNA]</scope>
    <source>
        <strain evidence="15 16">Hillstone_2</strain>
    </source>
</reference>
<dbReference type="GO" id="GO:0030497">
    <property type="term" value="P:fatty acid elongation"/>
    <property type="evidence" value="ECO:0007669"/>
    <property type="project" value="TreeGrafter"/>
</dbReference>
<dbReference type="Pfam" id="PF04387">
    <property type="entry name" value="PTPLA"/>
    <property type="match status" value="1"/>
</dbReference>
<keyword evidence="9 14" id="KW-0443">Lipid metabolism</keyword>
<feature type="transmembrane region" description="Helical" evidence="14">
    <location>
        <begin position="126"/>
        <end position="147"/>
    </location>
</feature>
<evidence type="ECO:0000313" key="16">
    <source>
        <dbReference type="Proteomes" id="UP000308133"/>
    </source>
</evidence>
<comment type="pathway">
    <text evidence="2 14">Lipid metabolism; fatty acid biosynthesis.</text>
</comment>
<name>A0A4U7B597_9PEZI</name>
<keyword evidence="12 14" id="KW-0456">Lyase</keyword>
<dbReference type="EMBL" id="PTQR01000037">
    <property type="protein sequence ID" value="TKX24895.1"/>
    <property type="molecule type" value="Genomic_DNA"/>
</dbReference>
<evidence type="ECO:0000256" key="5">
    <source>
        <dbReference type="ARBA" id="ARBA00022516"/>
    </source>
</evidence>
<feature type="transmembrane region" description="Helical" evidence="14">
    <location>
        <begin position="95"/>
        <end position="114"/>
    </location>
</feature>
<evidence type="ECO:0000256" key="13">
    <source>
        <dbReference type="ARBA" id="ARBA00036671"/>
    </source>
</evidence>
<keyword evidence="11 14" id="KW-0275">Fatty acid biosynthesis</keyword>
<dbReference type="Proteomes" id="UP000308133">
    <property type="component" value="Unassembled WGS sequence"/>
</dbReference>
<evidence type="ECO:0000256" key="11">
    <source>
        <dbReference type="ARBA" id="ARBA00023160"/>
    </source>
</evidence>
<dbReference type="UniPathway" id="UPA00094"/>
<dbReference type="PANTHER" id="PTHR11035:SF3">
    <property type="entry name" value="VERY-LONG-CHAIN (3R)-3-HYDROXYACYL-COA DEHYDRATASE"/>
    <property type="match status" value="1"/>
</dbReference>
<evidence type="ECO:0000256" key="12">
    <source>
        <dbReference type="ARBA" id="ARBA00023239"/>
    </source>
</evidence>
<sequence>MADRPTASAQPRRTSTGTKAFLILYNSMSAVLWAAVLGRVVLLYTLRGQWKVYFGVGEFVKWTQTLAWAEVIFSLTGLVRAPLFTTAMQVASRLFLVWGVIHPFQADTVFSIGYSTMLLAWSITEVIRYTFFAINLGTGQVPGWLLWLRYNTFFVLYPIGISSECWMIINAIGPAYAGNPLVAYLFIAVLIIYVPGSYILYSHMMAQRRKVMRGQSAAKSQ</sequence>
<evidence type="ECO:0000256" key="8">
    <source>
        <dbReference type="ARBA" id="ARBA00022989"/>
    </source>
</evidence>
<comment type="subcellular location">
    <subcellularLocation>
        <location evidence="14">Endoplasmic reticulum membrane</location>
        <topology evidence="14">Multi-pass membrane protein</topology>
    </subcellularLocation>
    <subcellularLocation>
        <location evidence="1">Membrane</location>
        <topology evidence="1">Multi-pass membrane protein</topology>
    </subcellularLocation>
</comment>
<evidence type="ECO:0000256" key="1">
    <source>
        <dbReference type="ARBA" id="ARBA00004141"/>
    </source>
</evidence>
<protein>
    <recommendedName>
        <fullName evidence="4 14">Very-long-chain (3R)-3-hydroxyacyl-CoA dehydratase</fullName>
        <ecNumber evidence="4 14">4.2.1.134</ecNumber>
    </recommendedName>
</protein>
<comment type="catalytic activity">
    <reaction evidence="13 14">
        <text>a very-long-chain (3R)-3-hydroxyacyl-CoA = a very-long-chain (2E)-enoyl-CoA + H2O</text>
        <dbReference type="Rhea" id="RHEA:45812"/>
        <dbReference type="ChEBI" id="CHEBI:15377"/>
        <dbReference type="ChEBI" id="CHEBI:83728"/>
        <dbReference type="ChEBI" id="CHEBI:85440"/>
        <dbReference type="EC" id="4.2.1.134"/>
    </reaction>
</comment>
<accession>A0A4U7B597</accession>
<dbReference type="GO" id="GO:0030148">
    <property type="term" value="P:sphingolipid biosynthetic process"/>
    <property type="evidence" value="ECO:0007669"/>
    <property type="project" value="TreeGrafter"/>
</dbReference>
<comment type="function">
    <text evidence="14">Catalyzes the third of the four reactions of the long-chain fatty acids elongation cycle. This endoplasmic reticulum-bound enzymatic process, allows the addition of two carbons to the chain of long- and very long-chain fatty acids/VLCFAs per cycle. This enzyme catalyzes the dehydration of the 3-hydroxyacyl-CoA intermediate into trans-2,3-enoyl-CoA, within each cycle of fatty acid elongation. Thereby, it participates to the production of VLCFAs of different chain lengths that are involved in multiple biological processes as precursors of membrane lipids and lipid mediators.</text>
</comment>
<keyword evidence="8 14" id="KW-1133">Transmembrane helix</keyword>
<evidence type="ECO:0000256" key="3">
    <source>
        <dbReference type="ARBA" id="ARBA00007811"/>
    </source>
</evidence>
<evidence type="ECO:0000256" key="6">
    <source>
        <dbReference type="ARBA" id="ARBA00022692"/>
    </source>
</evidence>
<evidence type="ECO:0000256" key="10">
    <source>
        <dbReference type="ARBA" id="ARBA00023136"/>
    </source>
</evidence>
<feature type="transmembrane region" description="Helical" evidence="14">
    <location>
        <begin position="154"/>
        <end position="176"/>
    </location>
</feature>
<evidence type="ECO:0000256" key="4">
    <source>
        <dbReference type="ARBA" id="ARBA00013122"/>
    </source>
</evidence>
<organism evidence="15 16">
    <name type="scientific">Elsinoe australis</name>
    <dbReference type="NCBI Taxonomy" id="40998"/>
    <lineage>
        <taxon>Eukaryota</taxon>
        <taxon>Fungi</taxon>
        <taxon>Dikarya</taxon>
        <taxon>Ascomycota</taxon>
        <taxon>Pezizomycotina</taxon>
        <taxon>Dothideomycetes</taxon>
        <taxon>Dothideomycetidae</taxon>
        <taxon>Myriangiales</taxon>
        <taxon>Elsinoaceae</taxon>
        <taxon>Elsinoe</taxon>
    </lineage>
</organism>
<dbReference type="EC" id="4.2.1.134" evidence="4 14"/>
<dbReference type="GO" id="GO:0005789">
    <property type="term" value="C:endoplasmic reticulum membrane"/>
    <property type="evidence" value="ECO:0007669"/>
    <property type="project" value="UniProtKB-SubCell"/>
</dbReference>
<dbReference type="GO" id="GO:0102158">
    <property type="term" value="F:very-long-chain (3R)-3-hydroxyacyl-CoA dehydratase activity"/>
    <property type="evidence" value="ECO:0007669"/>
    <property type="project" value="UniProtKB-EC"/>
</dbReference>
<dbReference type="AlphaFoldDB" id="A0A4U7B597"/>
<feature type="transmembrane region" description="Helical" evidence="14">
    <location>
        <begin position="21"/>
        <end position="46"/>
    </location>
</feature>
<comment type="similarity">
    <text evidence="3 14">Belongs to the very long-chain fatty acids dehydratase HACD family.</text>
</comment>
<dbReference type="GO" id="GO:0042761">
    <property type="term" value="P:very long-chain fatty acid biosynthetic process"/>
    <property type="evidence" value="ECO:0007669"/>
    <property type="project" value="TreeGrafter"/>
</dbReference>
<evidence type="ECO:0000256" key="9">
    <source>
        <dbReference type="ARBA" id="ARBA00023098"/>
    </source>
</evidence>
<keyword evidence="10 14" id="KW-0472">Membrane</keyword>
<keyword evidence="14" id="KW-0256">Endoplasmic reticulum</keyword>
<keyword evidence="7 14" id="KW-0276">Fatty acid metabolism</keyword>
<evidence type="ECO:0000256" key="7">
    <source>
        <dbReference type="ARBA" id="ARBA00022832"/>
    </source>
</evidence>